<proteinExistence type="predicted"/>
<feature type="non-terminal residue" evidence="1">
    <location>
        <position position="1"/>
    </location>
</feature>
<name>A0ACB8U757_9APHY</name>
<evidence type="ECO:0000313" key="2">
    <source>
        <dbReference type="Proteomes" id="UP001055072"/>
    </source>
</evidence>
<accession>A0ACB8U757</accession>
<sequence>DATLQCDGWSGGNFHHYTEFTMTVVIVALEDNSANRKTGDNLLAMIYDKIQYIEHHFDIRIVSFVSDSGGESKKARRLLATKQPDLVVLPCYAHQQVISWLRSKTYVLAQLQIFQEHSNPGVLPKSVVRAVLTRWTSHFLAYQRLLFLRPYIMTMVQQDSNASESQIITGSSSAKAKAVEIISYLNDDKFWSAVKQMELHLEPFAYATNITQSDKAQLDSVLLVFTLLYNRFEHFPTTTVSDKIVVETICNSINTRWEASDQDVFIATVILNPTHKTHPF</sequence>
<dbReference type="EMBL" id="MU274909">
    <property type="protein sequence ID" value="KAI0090050.1"/>
    <property type="molecule type" value="Genomic_DNA"/>
</dbReference>
<reference evidence="1" key="1">
    <citation type="journal article" date="2021" name="Environ. Microbiol.">
        <title>Gene family expansions and transcriptome signatures uncover fungal adaptations to wood decay.</title>
        <authorList>
            <person name="Hage H."/>
            <person name="Miyauchi S."/>
            <person name="Viragh M."/>
            <person name="Drula E."/>
            <person name="Min B."/>
            <person name="Chaduli D."/>
            <person name="Navarro D."/>
            <person name="Favel A."/>
            <person name="Norest M."/>
            <person name="Lesage-Meessen L."/>
            <person name="Balint B."/>
            <person name="Merenyi Z."/>
            <person name="de Eugenio L."/>
            <person name="Morin E."/>
            <person name="Martinez A.T."/>
            <person name="Baldrian P."/>
            <person name="Stursova M."/>
            <person name="Martinez M.J."/>
            <person name="Novotny C."/>
            <person name="Magnuson J.K."/>
            <person name="Spatafora J.W."/>
            <person name="Maurice S."/>
            <person name="Pangilinan J."/>
            <person name="Andreopoulos W."/>
            <person name="LaButti K."/>
            <person name="Hundley H."/>
            <person name="Na H."/>
            <person name="Kuo A."/>
            <person name="Barry K."/>
            <person name="Lipzen A."/>
            <person name="Henrissat B."/>
            <person name="Riley R."/>
            <person name="Ahrendt S."/>
            <person name="Nagy L.G."/>
            <person name="Grigoriev I.V."/>
            <person name="Martin F."/>
            <person name="Rosso M.N."/>
        </authorList>
    </citation>
    <scope>NUCLEOTIDE SEQUENCE</scope>
    <source>
        <strain evidence="1">CBS 384.51</strain>
    </source>
</reference>
<evidence type="ECO:0000313" key="1">
    <source>
        <dbReference type="EMBL" id="KAI0090050.1"/>
    </source>
</evidence>
<comment type="caution">
    <text evidence="1">The sequence shown here is derived from an EMBL/GenBank/DDBJ whole genome shotgun (WGS) entry which is preliminary data.</text>
</comment>
<protein>
    <submittedName>
        <fullName evidence="1">Ribonuclease H-like domain-containing protein</fullName>
    </submittedName>
</protein>
<organism evidence="1 2">
    <name type="scientific">Irpex rosettiformis</name>
    <dbReference type="NCBI Taxonomy" id="378272"/>
    <lineage>
        <taxon>Eukaryota</taxon>
        <taxon>Fungi</taxon>
        <taxon>Dikarya</taxon>
        <taxon>Basidiomycota</taxon>
        <taxon>Agaricomycotina</taxon>
        <taxon>Agaricomycetes</taxon>
        <taxon>Polyporales</taxon>
        <taxon>Irpicaceae</taxon>
        <taxon>Irpex</taxon>
    </lineage>
</organism>
<dbReference type="Proteomes" id="UP001055072">
    <property type="component" value="Unassembled WGS sequence"/>
</dbReference>
<gene>
    <name evidence="1" type="ORF">BDY19DRAFT_888740</name>
</gene>
<keyword evidence="2" id="KW-1185">Reference proteome</keyword>